<protein>
    <submittedName>
        <fullName evidence="4">Putative transcriptional regulator</fullName>
    </submittedName>
</protein>
<feature type="region of interest" description="Disordered" evidence="2">
    <location>
        <begin position="1"/>
        <end position="25"/>
    </location>
</feature>
<dbReference type="PANTHER" id="PTHR46797:SF1">
    <property type="entry name" value="METHYLPHOSPHONATE SYNTHASE"/>
    <property type="match status" value="1"/>
</dbReference>
<dbReference type="GO" id="GO:0003700">
    <property type="term" value="F:DNA-binding transcription factor activity"/>
    <property type="evidence" value="ECO:0007669"/>
    <property type="project" value="TreeGrafter"/>
</dbReference>
<dbReference type="GO" id="GO:0003677">
    <property type="term" value="F:DNA binding"/>
    <property type="evidence" value="ECO:0007669"/>
    <property type="project" value="UniProtKB-KW"/>
</dbReference>
<dbReference type="HOGENOM" id="CLU_085376_5_2_11"/>
<dbReference type="PANTHER" id="PTHR46797">
    <property type="entry name" value="HTH-TYPE TRANSCRIPTIONAL REGULATOR"/>
    <property type="match status" value="1"/>
</dbReference>
<dbReference type="InterPro" id="IPR014710">
    <property type="entry name" value="RmlC-like_jellyroll"/>
</dbReference>
<dbReference type="SMART" id="SM00530">
    <property type="entry name" value="HTH_XRE"/>
    <property type="match status" value="1"/>
</dbReference>
<sequence>MNATGAFVKTNDQTDGANPVTDNTRRGAPLDVIAASLRRERARARMSLSEVAKQAGIAKSTLSQLESGSGNPSVETLWALSVALDVPFSRLVEPAIPKVQVIRAGEGPTIYSEHAEYVATLLASCPPNARRDIYLVSAEPGRPRASEPHLPGTVEHVVICTGRALVGLSDDPVELGPGDYVKYPGDVAHVFEALEAGTRAVLLSENV</sequence>
<proteinExistence type="predicted"/>
<dbReference type="SUPFAM" id="SSF47413">
    <property type="entry name" value="lambda repressor-like DNA-binding domains"/>
    <property type="match status" value="1"/>
</dbReference>
<evidence type="ECO:0000313" key="4">
    <source>
        <dbReference type="EMBL" id="EXG79211.1"/>
    </source>
</evidence>
<evidence type="ECO:0000313" key="5">
    <source>
        <dbReference type="Proteomes" id="UP000021053"/>
    </source>
</evidence>
<accession>A0A011AB25</accession>
<dbReference type="RefSeq" id="WP_084699885.1">
    <property type="nucleotide sequence ID" value="NZ_KK073874.1"/>
</dbReference>
<keyword evidence="5" id="KW-1185">Reference proteome</keyword>
<gene>
    <name evidence="4" type="ORF">CryarDRAFT_0239</name>
</gene>
<dbReference type="GO" id="GO:0005829">
    <property type="term" value="C:cytosol"/>
    <property type="evidence" value="ECO:0007669"/>
    <property type="project" value="TreeGrafter"/>
</dbReference>
<dbReference type="PROSITE" id="PS50943">
    <property type="entry name" value="HTH_CROC1"/>
    <property type="match status" value="1"/>
</dbReference>
<name>A0A011AB25_9ACTN</name>
<dbReference type="InterPro" id="IPR011051">
    <property type="entry name" value="RmlC_Cupin_sf"/>
</dbReference>
<feature type="compositionally biased region" description="Polar residues" evidence="2">
    <location>
        <begin position="10"/>
        <end position="22"/>
    </location>
</feature>
<dbReference type="Gene3D" id="1.10.260.40">
    <property type="entry name" value="lambda repressor-like DNA-binding domains"/>
    <property type="match status" value="1"/>
</dbReference>
<dbReference type="InterPro" id="IPR001387">
    <property type="entry name" value="Cro/C1-type_HTH"/>
</dbReference>
<feature type="domain" description="HTH cro/C1-type" evidence="3">
    <location>
        <begin position="37"/>
        <end position="91"/>
    </location>
</feature>
<keyword evidence="1" id="KW-0238">DNA-binding</keyword>
<dbReference type="OrthoDB" id="5584941at2"/>
<dbReference type="CDD" id="cd00093">
    <property type="entry name" value="HTH_XRE"/>
    <property type="match status" value="1"/>
</dbReference>
<organism evidence="4 5">
    <name type="scientific">Cryptosporangium arvum DSM 44712</name>
    <dbReference type="NCBI Taxonomy" id="927661"/>
    <lineage>
        <taxon>Bacteria</taxon>
        <taxon>Bacillati</taxon>
        <taxon>Actinomycetota</taxon>
        <taxon>Actinomycetes</taxon>
        <taxon>Cryptosporangiales</taxon>
        <taxon>Cryptosporangiaceae</taxon>
        <taxon>Cryptosporangium</taxon>
    </lineage>
</organism>
<dbReference type="InterPro" id="IPR010982">
    <property type="entry name" value="Lambda_DNA-bd_dom_sf"/>
</dbReference>
<dbReference type="InterPro" id="IPR050807">
    <property type="entry name" value="TransReg_Diox_bact_type"/>
</dbReference>
<dbReference type="SUPFAM" id="SSF51182">
    <property type="entry name" value="RmlC-like cupins"/>
    <property type="match status" value="1"/>
</dbReference>
<dbReference type="EMBL" id="JFBT01000001">
    <property type="protein sequence ID" value="EXG79211.1"/>
    <property type="molecule type" value="Genomic_DNA"/>
</dbReference>
<dbReference type="AlphaFoldDB" id="A0A011AB25"/>
<comment type="caution">
    <text evidence="4">The sequence shown here is derived from an EMBL/GenBank/DDBJ whole genome shotgun (WGS) entry which is preliminary data.</text>
</comment>
<dbReference type="Pfam" id="PF01381">
    <property type="entry name" value="HTH_3"/>
    <property type="match status" value="1"/>
</dbReference>
<evidence type="ECO:0000256" key="2">
    <source>
        <dbReference type="SAM" id="MobiDB-lite"/>
    </source>
</evidence>
<reference evidence="4 5" key="1">
    <citation type="submission" date="2013-07" db="EMBL/GenBank/DDBJ databases">
        <authorList>
            <consortium name="DOE Joint Genome Institute"/>
            <person name="Eisen J."/>
            <person name="Huntemann M."/>
            <person name="Han J."/>
            <person name="Chen A."/>
            <person name="Kyrpides N."/>
            <person name="Mavromatis K."/>
            <person name="Markowitz V."/>
            <person name="Palaniappan K."/>
            <person name="Ivanova N."/>
            <person name="Schaumberg A."/>
            <person name="Pati A."/>
            <person name="Liolios K."/>
            <person name="Nordberg H.P."/>
            <person name="Cantor M.N."/>
            <person name="Hua S.X."/>
            <person name="Woyke T."/>
        </authorList>
    </citation>
    <scope>NUCLEOTIDE SEQUENCE [LARGE SCALE GENOMIC DNA]</scope>
    <source>
        <strain evidence="4 5">DSM 44712</strain>
    </source>
</reference>
<evidence type="ECO:0000259" key="3">
    <source>
        <dbReference type="PROSITE" id="PS50943"/>
    </source>
</evidence>
<evidence type="ECO:0000256" key="1">
    <source>
        <dbReference type="ARBA" id="ARBA00023125"/>
    </source>
</evidence>
<dbReference type="Proteomes" id="UP000021053">
    <property type="component" value="Unassembled WGS sequence"/>
</dbReference>
<dbReference type="PATRIC" id="fig|927661.3.peg.226"/>
<dbReference type="Gene3D" id="2.60.120.10">
    <property type="entry name" value="Jelly Rolls"/>
    <property type="match status" value="1"/>
</dbReference>